<dbReference type="GO" id="GO:0005737">
    <property type="term" value="C:cytoplasm"/>
    <property type="evidence" value="ECO:0007669"/>
    <property type="project" value="UniProtKB-SubCell"/>
</dbReference>
<feature type="compositionally biased region" description="Low complexity" evidence="12">
    <location>
        <begin position="39"/>
        <end position="59"/>
    </location>
</feature>
<feature type="region of interest" description="Disordered" evidence="12">
    <location>
        <begin position="562"/>
        <end position="587"/>
    </location>
</feature>
<feature type="coiled-coil region" evidence="11">
    <location>
        <begin position="1167"/>
        <end position="1243"/>
    </location>
</feature>
<dbReference type="GO" id="GO:0005686">
    <property type="term" value="C:U2 snRNP"/>
    <property type="evidence" value="ECO:0007669"/>
    <property type="project" value="TreeGrafter"/>
</dbReference>
<feature type="compositionally biased region" description="Pro residues" evidence="12">
    <location>
        <begin position="29"/>
        <end position="38"/>
    </location>
</feature>
<dbReference type="GO" id="GO:0000398">
    <property type="term" value="P:mRNA splicing, via spliceosome"/>
    <property type="evidence" value="ECO:0007669"/>
    <property type="project" value="TreeGrafter"/>
</dbReference>
<feature type="coiled-coil region" evidence="11">
    <location>
        <begin position="1525"/>
        <end position="1573"/>
    </location>
</feature>
<evidence type="ECO:0000313" key="15">
    <source>
        <dbReference type="Proteomes" id="UP000239649"/>
    </source>
</evidence>
<dbReference type="Proteomes" id="UP000239649">
    <property type="component" value="Unassembled WGS sequence"/>
</dbReference>
<keyword evidence="4" id="KW-0963">Cytoplasm</keyword>
<feature type="coiled-coil region" evidence="11">
    <location>
        <begin position="994"/>
        <end position="1042"/>
    </location>
</feature>
<feature type="region of interest" description="Disordered" evidence="12">
    <location>
        <begin position="1"/>
        <end position="62"/>
    </location>
</feature>
<dbReference type="GO" id="GO:0070990">
    <property type="term" value="F:snRNP binding"/>
    <property type="evidence" value="ECO:0007669"/>
    <property type="project" value="TreeGrafter"/>
</dbReference>
<dbReference type="CDD" id="cd01717">
    <property type="entry name" value="Sm_B"/>
    <property type="match status" value="1"/>
</dbReference>
<keyword evidence="15" id="KW-1185">Reference proteome</keyword>
<organism evidence="14 15">
    <name type="scientific">Micractinium conductrix</name>
    <dbReference type="NCBI Taxonomy" id="554055"/>
    <lineage>
        <taxon>Eukaryota</taxon>
        <taxon>Viridiplantae</taxon>
        <taxon>Chlorophyta</taxon>
        <taxon>core chlorophytes</taxon>
        <taxon>Trebouxiophyceae</taxon>
        <taxon>Chlorellales</taxon>
        <taxon>Chlorellaceae</taxon>
        <taxon>Chlorella clade</taxon>
        <taxon>Micractinium</taxon>
    </lineage>
</organism>
<feature type="domain" description="Sm" evidence="13">
    <location>
        <begin position="1865"/>
        <end position="1948"/>
    </location>
</feature>
<reference evidence="14 15" key="1">
    <citation type="journal article" date="2018" name="Plant J.">
        <title>Genome sequences of Chlorella sorokiniana UTEX 1602 and Micractinium conductrix SAG 241.80: implications to maltose excretion by a green alga.</title>
        <authorList>
            <person name="Arriola M.B."/>
            <person name="Velmurugan N."/>
            <person name="Zhang Y."/>
            <person name="Plunkett M.H."/>
            <person name="Hondzo H."/>
            <person name="Barney B.M."/>
        </authorList>
    </citation>
    <scope>NUCLEOTIDE SEQUENCE [LARGE SCALE GENOMIC DNA]</scope>
    <source>
        <strain evidence="14 15">SAG 241.80</strain>
    </source>
</reference>
<feature type="compositionally biased region" description="Pro residues" evidence="12">
    <location>
        <begin position="2055"/>
        <end position="2076"/>
    </location>
</feature>
<gene>
    <name evidence="14" type="ORF">C2E20_3391</name>
</gene>
<dbReference type="PANTHER" id="PTHR10701">
    <property type="entry name" value="SMALL NUCLEAR RIBONUCLEOPROTEIN-ASSOCIATED PROTEIN B AND N"/>
    <property type="match status" value="1"/>
</dbReference>
<evidence type="ECO:0000256" key="4">
    <source>
        <dbReference type="ARBA" id="ARBA00022490"/>
    </source>
</evidence>
<dbReference type="InterPro" id="IPR047575">
    <property type="entry name" value="Sm"/>
</dbReference>
<evidence type="ECO:0000313" key="14">
    <source>
        <dbReference type="EMBL" id="PSC73413.1"/>
    </source>
</evidence>
<protein>
    <recommendedName>
        <fullName evidence="10">Sm protein B</fullName>
    </recommendedName>
</protein>
<feature type="coiled-coil region" evidence="11">
    <location>
        <begin position="140"/>
        <end position="237"/>
    </location>
</feature>
<dbReference type="InterPro" id="IPR010920">
    <property type="entry name" value="LSM_dom_sf"/>
</dbReference>
<feature type="region of interest" description="Disordered" evidence="12">
    <location>
        <begin position="1688"/>
        <end position="1710"/>
    </location>
</feature>
<evidence type="ECO:0000256" key="3">
    <source>
        <dbReference type="ARBA" id="ARBA00009123"/>
    </source>
</evidence>
<dbReference type="GO" id="GO:0071004">
    <property type="term" value="C:U2-type prespliceosome"/>
    <property type="evidence" value="ECO:0007669"/>
    <property type="project" value="TreeGrafter"/>
</dbReference>
<evidence type="ECO:0000256" key="2">
    <source>
        <dbReference type="ARBA" id="ARBA00004496"/>
    </source>
</evidence>
<evidence type="ECO:0000256" key="7">
    <source>
        <dbReference type="ARBA" id="ARBA00023187"/>
    </source>
</evidence>
<proteinExistence type="inferred from homology"/>
<feature type="coiled-coil region" evidence="11">
    <location>
        <begin position="1068"/>
        <end position="1120"/>
    </location>
</feature>
<dbReference type="GO" id="GO:0005682">
    <property type="term" value="C:U5 snRNP"/>
    <property type="evidence" value="ECO:0007669"/>
    <property type="project" value="TreeGrafter"/>
</dbReference>
<dbReference type="InterPro" id="IPR001163">
    <property type="entry name" value="Sm_dom_euk/arc"/>
</dbReference>
<evidence type="ECO:0000256" key="12">
    <source>
        <dbReference type="SAM" id="MobiDB-lite"/>
    </source>
</evidence>
<evidence type="ECO:0000256" key="8">
    <source>
        <dbReference type="ARBA" id="ARBA00023242"/>
    </source>
</evidence>
<dbReference type="SUPFAM" id="SSF50182">
    <property type="entry name" value="Sm-like ribonucleoproteins"/>
    <property type="match status" value="1"/>
</dbReference>
<comment type="similarity">
    <text evidence="3">Belongs to the snRNP SmB/SmN family.</text>
</comment>
<keyword evidence="5" id="KW-0507">mRNA processing</keyword>
<comment type="caution">
    <text evidence="14">The sequence shown here is derived from an EMBL/GenBank/DDBJ whole genome shotgun (WGS) entry which is preliminary data.</text>
</comment>
<dbReference type="GO" id="GO:0005687">
    <property type="term" value="C:U4 snRNP"/>
    <property type="evidence" value="ECO:0007669"/>
    <property type="project" value="TreeGrafter"/>
</dbReference>
<feature type="coiled-coil region" evidence="11">
    <location>
        <begin position="1376"/>
        <end position="1462"/>
    </location>
</feature>
<dbReference type="GO" id="GO:0046540">
    <property type="term" value="C:U4/U6 x U5 tri-snRNP complex"/>
    <property type="evidence" value="ECO:0007669"/>
    <property type="project" value="TreeGrafter"/>
</dbReference>
<dbReference type="Gene3D" id="2.30.30.100">
    <property type="match status" value="1"/>
</dbReference>
<dbReference type="InterPro" id="IPR050914">
    <property type="entry name" value="snRNP_SmB/NAA38-like"/>
</dbReference>
<evidence type="ECO:0000256" key="5">
    <source>
        <dbReference type="ARBA" id="ARBA00022664"/>
    </source>
</evidence>
<feature type="region of interest" description="Disordered" evidence="12">
    <location>
        <begin position="2049"/>
        <end position="2076"/>
    </location>
</feature>
<feature type="coiled-coil region" evidence="11">
    <location>
        <begin position="1604"/>
        <end position="1645"/>
    </location>
</feature>
<feature type="compositionally biased region" description="Basic and acidic residues" evidence="12">
    <location>
        <begin position="1699"/>
        <end position="1710"/>
    </location>
</feature>
<dbReference type="PANTHER" id="PTHR10701:SF0">
    <property type="entry name" value="SMALL NUCLEAR RIBONUCLEOPROTEIN-ASSOCIATED PROTEIN B"/>
    <property type="match status" value="1"/>
</dbReference>
<evidence type="ECO:0000256" key="6">
    <source>
        <dbReference type="ARBA" id="ARBA00022884"/>
    </source>
</evidence>
<name>A0A2P6VH49_9CHLO</name>
<dbReference type="STRING" id="554055.A0A2P6VH49"/>
<sequence length="2076" mass="215543">MPAPGAVPGGTEAAPRLQKLRTLAAGRRPPAPPAPPAAALPRPEAAATEEAAAQAARTEGANRHLRERLADALQELDAAHAQLRILQGLQRQLEGATPDAADLVAVALEQERALQAARDAHVLQLLRAKDEVIGSCEARYAESRAEVVQYREQLGATQRELETAQVRVRELVESKTGLRQQLEASQAAAATAAAAAEQEAARLRESAAAVDPLRRQVQALEAQLGDARADLGAAHRQLQMLADTVDAANAAITEVQALLEERDAAVVAKEAEVQGLQSHVARLLGVSQANAGALHRAQHNLGPVEERLAALEVANEQLEAALVETTRSVAAGGLLAQPSAADSEGDAAGELMAQLAVARGQLQAAEERVAQLEKLLKVAEATVLHHEVQLQESLEGRMIAEEQMHALRLELEDHQALLDQLKAKLRQLSAAEAAAAREAAGVRGALAAATQQTEGASRCAKHKLPSASGSPGAEAQAGGLEKEVGAVVGSLLHRISALEQEAASQREATAAAAAQQQAAAAAQTAAAAEAAAQRRAAGVQCEAAAQASAGVQASAASAASGTQTDADAAAEAEAAGGYGRPDPQQKQVAELTAQLAAARLAEVAVKAEHAAAEAQLHEAQRELVERRREAEAHGPDCTCTAAEQLRTQCASLRVEAERLERSTEAAQQESQKQLERVAAEAQAQQQGLQRQLAALEVNACELSELRSSAYAAVHRMQLALRDQGVPQASPPDGCGLGSLPQQLRQACDALLAMLQEHAELVAAFQQHMQQDGSAAGAAAGTSNRNGVPVEASQRTVIRSLASQVASLQQRLDQAHTVPATHDGRLQLLLGPGSRGGGGVAAATAGTPAAVDSKNQPAAWQQQQWQQGGDPDVQQLAGMLSLLKQQVEGLDRIQHQLAVAQSPGGGCASPSLSPASGVPHLPSAAHAAALLGTELPALHATVEVMAGEVQRLVVQDAGAATTAAGSGVASPLCLPSASPATAAGNLAPAAIAAALEDAARRKDKWKARCHEVQAQLAAATSAAQQAEAALRAELAAAQRAAAEQAGTVAALQQHMEELAAAGGQLEGVLQDTAQQLVQATNAAEAAQARLGQERAEHEEALREAERKVVVAEAALEQQRQEHAVVTNRVQGLAASLQSSDGAEGQLRAQLQELGEHVAVLAAAKEAAYQELRLRSQALTAAQQEAEAARAAHALLSDQSQRREAELGQLLEALRGECASLLGVVEQAEAQYAEAEQRLQAQVEALGSQLVALGDEAAAQPAALSAALGRLQGAAEGLEVRLLRLEAHAAVALQDRHDGAAERWAHLVRARRYRAAVRQLRDSLQAQLLDAQASCQQQEAQAAAQAAALEVACSECDALAARLQDVQLQHELEAQQAAQERQEEVMVLEQKVEAALQEAEQTASREAAAAAAATEERCRLEGAARACQLEQRALADLEAAEAQCSGVQAQLEALQAEFRRYQALKAVEVRLLEQRVLAKGRGGSSGAAGCVEAVALAAGGAGQQPATLADLEAVCAQEGAAAALREARLEAVQRERAERELAAARQASERQAARVKSLEQELAACQEALKVAKTEGGRRVKELQALQRAAAATENSSANSGVAAALEGEAEARKAAEAALREARQELSRKSTLIRDLRAKAASLERELAEQDPAPLAAELEACQARLRQAQAACGSRDAALREMRERLEQQTRLARQQGQAEERRAREGELQRCGDDLAERDAQLAGLQRQLRQLHSELQSATAGLEAASASHAAEAQGAAARLAAAQRSVMELAGAARLLLGSVAQLGAAAAAAAASRHRSSQAGADAAELAAAAGEIASLVDLPVDDVSSLLLPASGHGQPGDDGGAVAIDAAAQQAKRGANMASKTGKLLGFINYRMRVTVSDGRQIVGRFMAFDRHMNLVLGDAEEFRKLPPKKGLSEEDRDVRRVLGLVILRGDEVVDLTVEGPPPADESRVAAKAAAAAGPGMGRAAGRGLPMMAPGAAPAGLAGPAPGVGAPGPGQMMPRPAMQAPPMMHPPGMPPPGFRPGMPPPGMPPPGFRPGMPPMGMPPQGFMGGPPPGFRPGMPPPGMRPGMPPQ</sequence>
<keyword evidence="9" id="KW-0687">Ribonucleoprotein</keyword>
<dbReference type="GO" id="GO:0003723">
    <property type="term" value="F:RNA binding"/>
    <property type="evidence" value="ECO:0007669"/>
    <property type="project" value="UniProtKB-KW"/>
</dbReference>
<keyword evidence="8" id="KW-0539">Nucleus</keyword>
<dbReference type="PROSITE" id="PS52002">
    <property type="entry name" value="SM"/>
    <property type="match status" value="1"/>
</dbReference>
<dbReference type="OrthoDB" id="2020720at2759"/>
<evidence type="ECO:0000256" key="10">
    <source>
        <dbReference type="ARBA" id="ARBA00041355"/>
    </source>
</evidence>
<feature type="region of interest" description="Disordered" evidence="12">
    <location>
        <begin position="452"/>
        <end position="478"/>
    </location>
</feature>
<evidence type="ECO:0000256" key="9">
    <source>
        <dbReference type="ARBA" id="ARBA00023274"/>
    </source>
</evidence>
<feature type="compositionally biased region" description="Low complexity" evidence="12">
    <location>
        <begin position="562"/>
        <end position="575"/>
    </location>
</feature>
<feature type="coiled-coil region" evidence="11">
    <location>
        <begin position="308"/>
        <end position="438"/>
    </location>
</feature>
<feature type="coiled-coil region" evidence="11">
    <location>
        <begin position="602"/>
        <end position="698"/>
    </location>
</feature>
<accession>A0A2P6VH49</accession>
<evidence type="ECO:0000256" key="1">
    <source>
        <dbReference type="ARBA" id="ARBA00004123"/>
    </source>
</evidence>
<keyword evidence="6" id="KW-0694">RNA-binding</keyword>
<comment type="subcellular location">
    <subcellularLocation>
        <location evidence="2">Cytoplasm</location>
    </subcellularLocation>
    <subcellularLocation>
        <location evidence="1">Nucleus</location>
    </subcellularLocation>
</comment>
<keyword evidence="11" id="KW-0175">Coiled coil</keyword>
<evidence type="ECO:0000256" key="11">
    <source>
        <dbReference type="SAM" id="Coils"/>
    </source>
</evidence>
<evidence type="ECO:0000259" key="13">
    <source>
        <dbReference type="PROSITE" id="PS52002"/>
    </source>
</evidence>
<dbReference type="Pfam" id="PF01423">
    <property type="entry name" value="LSM"/>
    <property type="match status" value="1"/>
</dbReference>
<dbReference type="GO" id="GO:0005685">
    <property type="term" value="C:U1 snRNP"/>
    <property type="evidence" value="ECO:0007669"/>
    <property type="project" value="TreeGrafter"/>
</dbReference>
<dbReference type="EMBL" id="LHPF02000007">
    <property type="protein sequence ID" value="PSC73413.1"/>
    <property type="molecule type" value="Genomic_DNA"/>
</dbReference>
<keyword evidence="7" id="KW-0508">mRNA splicing</keyword>
<dbReference type="SMART" id="SM00651">
    <property type="entry name" value="Sm"/>
    <property type="match status" value="1"/>
</dbReference>
<dbReference type="GO" id="GO:0071013">
    <property type="term" value="C:catalytic step 2 spliceosome"/>
    <property type="evidence" value="ECO:0007669"/>
    <property type="project" value="TreeGrafter"/>
</dbReference>